<dbReference type="AlphaFoldDB" id="A0A086LWB0"/>
<protein>
    <submittedName>
        <fullName evidence="2">Uncharacterized protein</fullName>
    </submittedName>
</protein>
<evidence type="ECO:0000256" key="1">
    <source>
        <dbReference type="SAM" id="MobiDB-lite"/>
    </source>
</evidence>
<comment type="caution">
    <text evidence="2">The sequence shown here is derived from an EMBL/GenBank/DDBJ whole genome shotgun (WGS) entry which is preliminary data.</text>
</comment>
<name>A0A086LWB0_TOXGO</name>
<evidence type="ECO:0000313" key="3">
    <source>
        <dbReference type="Proteomes" id="UP000028834"/>
    </source>
</evidence>
<gene>
    <name evidence="2" type="ORF">TGRUB_431710</name>
</gene>
<proteinExistence type="predicted"/>
<organism evidence="2 3">
    <name type="scientific">Toxoplasma gondii RUB</name>
    <dbReference type="NCBI Taxonomy" id="935652"/>
    <lineage>
        <taxon>Eukaryota</taxon>
        <taxon>Sar</taxon>
        <taxon>Alveolata</taxon>
        <taxon>Apicomplexa</taxon>
        <taxon>Conoidasida</taxon>
        <taxon>Coccidia</taxon>
        <taxon>Eucoccidiorida</taxon>
        <taxon>Eimeriorina</taxon>
        <taxon>Sarcocystidae</taxon>
        <taxon>Toxoplasma</taxon>
    </lineage>
</organism>
<dbReference type="VEuPathDB" id="ToxoDB:TGRUB_431710"/>
<dbReference type="EMBL" id="AFYV02001766">
    <property type="protein sequence ID" value="KFG60928.1"/>
    <property type="molecule type" value="Genomic_DNA"/>
</dbReference>
<feature type="region of interest" description="Disordered" evidence="1">
    <location>
        <begin position="38"/>
        <end position="59"/>
    </location>
</feature>
<reference evidence="2 3" key="1">
    <citation type="submission" date="2014-05" db="EMBL/GenBank/DDBJ databases">
        <authorList>
            <person name="Sibley D."/>
            <person name="Venepally P."/>
            <person name="Karamycheva S."/>
            <person name="Hadjithomas M."/>
            <person name="Khan A."/>
            <person name="Brunk B."/>
            <person name="Roos D."/>
            <person name="Caler E."/>
            <person name="Lorenzi H."/>
        </authorList>
    </citation>
    <scope>NUCLEOTIDE SEQUENCE [LARGE SCALE GENOMIC DNA]</scope>
    <source>
        <strain evidence="2 3">RUB</strain>
    </source>
</reference>
<evidence type="ECO:0000313" key="2">
    <source>
        <dbReference type="EMBL" id="KFG60928.1"/>
    </source>
</evidence>
<dbReference type="Proteomes" id="UP000028834">
    <property type="component" value="Unassembled WGS sequence"/>
</dbReference>
<sequence>MAPSKSPHETRSEFAYPTLRETDALFYQPRIYYTDRRNCALQDPRTKNGSPSGKRPDLHYLHKNSHEKAGRLQVSDPDTHPLSSMIPARLCTTFSKLYILCIGSRL</sequence>
<accession>A0A086LWB0</accession>